<dbReference type="GO" id="GO:0016757">
    <property type="term" value="F:glycosyltransferase activity"/>
    <property type="evidence" value="ECO:0007669"/>
    <property type="project" value="InterPro"/>
</dbReference>
<keyword evidence="4" id="KW-1185">Reference proteome</keyword>
<dbReference type="AlphaFoldDB" id="A0A6N7XJJ3"/>
<dbReference type="Gene3D" id="3.40.50.2000">
    <property type="entry name" value="Glycogen Phosphorylase B"/>
    <property type="match status" value="2"/>
</dbReference>
<evidence type="ECO:0000259" key="1">
    <source>
        <dbReference type="Pfam" id="PF00534"/>
    </source>
</evidence>
<name>A0A6N7XJJ3_9FIRM</name>
<protein>
    <submittedName>
        <fullName evidence="3">Glycosyltransferase</fullName>
    </submittedName>
</protein>
<feature type="domain" description="Glycosyltransferase subfamily 4-like N-terminal" evidence="2">
    <location>
        <begin position="14"/>
        <end position="166"/>
    </location>
</feature>
<evidence type="ECO:0000259" key="2">
    <source>
        <dbReference type="Pfam" id="PF13439"/>
    </source>
</evidence>
<dbReference type="InterPro" id="IPR028098">
    <property type="entry name" value="Glyco_trans_4-like_N"/>
</dbReference>
<dbReference type="Proteomes" id="UP000469523">
    <property type="component" value="Unassembled WGS sequence"/>
</dbReference>
<dbReference type="RefSeq" id="WP_154439365.1">
    <property type="nucleotide sequence ID" value="NZ_VUNQ01000009.1"/>
</dbReference>
<reference evidence="3 4" key="1">
    <citation type="submission" date="2019-09" db="EMBL/GenBank/DDBJ databases">
        <title>In-depth cultivation of the pig gut microbiome towards novel bacterial diversity and tailored functional studies.</title>
        <authorList>
            <person name="Wylensek D."/>
            <person name="Hitch T.C.A."/>
            <person name="Clavel T."/>
        </authorList>
    </citation>
    <scope>NUCLEOTIDE SEQUENCE [LARGE SCALE GENOMIC DNA]</scope>
    <source>
        <strain evidence="3 4">WCA3-693-APC-4?</strain>
    </source>
</reference>
<evidence type="ECO:0000313" key="4">
    <source>
        <dbReference type="Proteomes" id="UP000469523"/>
    </source>
</evidence>
<accession>A0A6N7XJJ3</accession>
<dbReference type="Pfam" id="PF13439">
    <property type="entry name" value="Glyco_transf_4"/>
    <property type="match status" value="1"/>
</dbReference>
<comment type="caution">
    <text evidence="3">The sequence shown here is derived from an EMBL/GenBank/DDBJ whole genome shotgun (WGS) entry which is preliminary data.</text>
</comment>
<sequence length="367" mass="41405">MINVLHLINVTGGGGTESYIYSLAQKLHNNRCKFFLVYSEEGPSLNLFKNLGIETIKLSMNSPYDFKAAKQLKKICADKSIDVIHTHFLRENYISIISKVLGNNVKLINTRHMLIKNSKSVVYSNRFMTKFNYKVIAVSKAVEELLMDEGILPNKIQLIYTGIDLDSWSSEKNLEFRNEFNIDKDDILIASVARFSEEKGHEFLLNSIAAMKNIIESKEISDLKFKFVLVGDGNLLNKTMELAQNLDINNDIIFTGHRNDINHILRACDLFISHSKSEAFGISILEALASGLPVISTDSGGSREIITPSCDFGTLIPYGDKDKLAESILKFLSNKNLIKIYSKNGLNFLSNNFNLDNTMEETYNLYS</sequence>
<dbReference type="Pfam" id="PF00534">
    <property type="entry name" value="Glycos_transf_1"/>
    <property type="match status" value="1"/>
</dbReference>
<dbReference type="PANTHER" id="PTHR12526">
    <property type="entry name" value="GLYCOSYLTRANSFERASE"/>
    <property type="match status" value="1"/>
</dbReference>
<dbReference type="EMBL" id="VUNQ01000009">
    <property type="protein sequence ID" value="MSU00942.1"/>
    <property type="molecule type" value="Genomic_DNA"/>
</dbReference>
<dbReference type="SUPFAM" id="SSF53756">
    <property type="entry name" value="UDP-Glycosyltransferase/glycogen phosphorylase"/>
    <property type="match status" value="1"/>
</dbReference>
<proteinExistence type="predicted"/>
<feature type="domain" description="Glycosyl transferase family 1" evidence="1">
    <location>
        <begin position="175"/>
        <end position="345"/>
    </location>
</feature>
<keyword evidence="3" id="KW-0808">Transferase</keyword>
<gene>
    <name evidence="3" type="ORF">FYJ83_05620</name>
</gene>
<organism evidence="3 4">
    <name type="scientific">Tissierella pigra</name>
    <dbReference type="NCBI Taxonomy" id="2607614"/>
    <lineage>
        <taxon>Bacteria</taxon>
        <taxon>Bacillati</taxon>
        <taxon>Bacillota</taxon>
        <taxon>Tissierellia</taxon>
        <taxon>Tissierellales</taxon>
        <taxon>Tissierellaceae</taxon>
        <taxon>Tissierella</taxon>
    </lineage>
</organism>
<dbReference type="PANTHER" id="PTHR12526:SF630">
    <property type="entry name" value="GLYCOSYLTRANSFERASE"/>
    <property type="match status" value="1"/>
</dbReference>
<dbReference type="InterPro" id="IPR001296">
    <property type="entry name" value="Glyco_trans_1"/>
</dbReference>
<evidence type="ECO:0000313" key="3">
    <source>
        <dbReference type="EMBL" id="MSU00942.1"/>
    </source>
</evidence>